<evidence type="ECO:0000313" key="3">
    <source>
        <dbReference type="Ensembl" id="ENSAMXP00000054778.1"/>
    </source>
</evidence>
<sequence length="355" mass="40604">MTIVHISLWFAPLVQKQLIFMVTFPAVILSGSEAKLCVSLLKLNEALQLTVYLLHNNHNRTLLQERVEKEFHRCSQFKAPEVEGLSVQEIRVEVRGESFVMTEKRKVAFQSHNPETFIQTDKPIYNPGQTGNLTFLQYLSPFQIIMVTLEDNKGNRIGQWMNVSSTILILQLSHQLNSEASEGVYKLEAKTGDRSTFHDFIVRKYVLPRFEVTLKAPKEQSVAEEELKIEVCGKYTYGKPVPGEALLEVCQPYYTGAQLIIPLFAFRGGFLQMDEDGCASHVFNLSLFSNSEFEHNFRYSLDINVVMTEEGTSISMVKSERTSFTYEIGKAEFLDLPKNFERDTVIEGKVRVFIF</sequence>
<proteinExistence type="predicted"/>
<dbReference type="Gene3D" id="2.60.40.1930">
    <property type="match status" value="1"/>
</dbReference>
<evidence type="ECO:0000259" key="1">
    <source>
        <dbReference type="Pfam" id="PF01835"/>
    </source>
</evidence>
<dbReference type="GeneTree" id="ENSGT00940000162996"/>
<dbReference type="STRING" id="7994.ENSAMXP00000054778"/>
<name>A0A3B1KJM1_ASTMX</name>
<accession>A0A3B1KJM1</accession>
<feature type="domain" description="Macroglobulin" evidence="2">
    <location>
        <begin position="204"/>
        <end position="289"/>
    </location>
</feature>
<dbReference type="GO" id="GO:0004866">
    <property type="term" value="F:endopeptidase inhibitor activity"/>
    <property type="evidence" value="ECO:0007669"/>
    <property type="project" value="InterPro"/>
</dbReference>
<dbReference type="Pfam" id="PF17791">
    <property type="entry name" value="MG3"/>
    <property type="match status" value="1"/>
</dbReference>
<evidence type="ECO:0000313" key="4">
    <source>
        <dbReference type="Proteomes" id="UP000018467"/>
    </source>
</evidence>
<evidence type="ECO:0000259" key="2">
    <source>
        <dbReference type="Pfam" id="PF17791"/>
    </source>
</evidence>
<dbReference type="InterPro" id="IPR002890">
    <property type="entry name" value="MG2"/>
</dbReference>
<dbReference type="Ensembl" id="ENSAMXT00000042677.1">
    <property type="protein sequence ID" value="ENSAMXP00000054778.1"/>
    <property type="gene ID" value="ENSAMXG00000031127.1"/>
</dbReference>
<organism evidence="3 4">
    <name type="scientific">Astyanax mexicanus</name>
    <name type="common">Blind cave fish</name>
    <name type="synonym">Astyanax fasciatus mexicanus</name>
    <dbReference type="NCBI Taxonomy" id="7994"/>
    <lineage>
        <taxon>Eukaryota</taxon>
        <taxon>Metazoa</taxon>
        <taxon>Chordata</taxon>
        <taxon>Craniata</taxon>
        <taxon>Vertebrata</taxon>
        <taxon>Euteleostomi</taxon>
        <taxon>Actinopterygii</taxon>
        <taxon>Neopterygii</taxon>
        <taxon>Teleostei</taxon>
        <taxon>Ostariophysi</taxon>
        <taxon>Characiformes</taxon>
        <taxon>Characoidei</taxon>
        <taxon>Acestrorhamphidae</taxon>
        <taxon>Acestrorhamphinae</taxon>
        <taxon>Astyanax</taxon>
    </lineage>
</organism>
<dbReference type="Pfam" id="PF01835">
    <property type="entry name" value="MG2"/>
    <property type="match status" value="1"/>
</dbReference>
<keyword evidence="4" id="KW-1185">Reference proteome</keyword>
<feature type="domain" description="Macroglobulin" evidence="1">
    <location>
        <begin position="116"/>
        <end position="193"/>
    </location>
</feature>
<dbReference type="InParanoid" id="A0A3B1KJM1"/>
<reference evidence="4" key="2">
    <citation type="journal article" date="2014" name="Nat. Commun.">
        <title>The cavefish genome reveals candidate genes for eye loss.</title>
        <authorList>
            <person name="McGaugh S.E."/>
            <person name="Gross J.B."/>
            <person name="Aken B."/>
            <person name="Blin M."/>
            <person name="Borowsky R."/>
            <person name="Chalopin D."/>
            <person name="Hinaux H."/>
            <person name="Jeffery W.R."/>
            <person name="Keene A."/>
            <person name="Ma L."/>
            <person name="Minx P."/>
            <person name="Murphy D."/>
            <person name="O'Quin K.E."/>
            <person name="Retaux S."/>
            <person name="Rohner N."/>
            <person name="Searle S.M."/>
            <person name="Stahl B.A."/>
            <person name="Tabin C."/>
            <person name="Volff J.N."/>
            <person name="Yoshizawa M."/>
            <person name="Warren W.C."/>
        </authorList>
    </citation>
    <scope>NUCLEOTIDE SEQUENCE [LARGE SCALE GENOMIC DNA]</scope>
    <source>
        <strain evidence="4">female</strain>
    </source>
</reference>
<dbReference type="InterPro" id="IPR041555">
    <property type="entry name" value="MG3"/>
</dbReference>
<dbReference type="Bgee" id="ENSAMXG00000031127">
    <property type="expression patterns" value="Expressed in zone of skin and 11 other cell types or tissues"/>
</dbReference>
<reference evidence="4" key="1">
    <citation type="submission" date="2013-03" db="EMBL/GenBank/DDBJ databases">
        <authorList>
            <person name="Jeffery W."/>
            <person name="Warren W."/>
            <person name="Wilson R.K."/>
        </authorList>
    </citation>
    <scope>NUCLEOTIDE SEQUENCE</scope>
    <source>
        <strain evidence="4">female</strain>
    </source>
</reference>
<dbReference type="PANTHER" id="PTHR11412:SF150">
    <property type="entry name" value="ALPHA-2-MACROGLOBULIN-RELATED"/>
    <property type="match status" value="1"/>
</dbReference>
<dbReference type="InterPro" id="IPR050473">
    <property type="entry name" value="A2M/Complement_sys"/>
</dbReference>
<dbReference type="AlphaFoldDB" id="A0A3B1KJM1"/>
<evidence type="ECO:0008006" key="5">
    <source>
        <dbReference type="Google" id="ProtNLM"/>
    </source>
</evidence>
<dbReference type="PANTHER" id="PTHR11412">
    <property type="entry name" value="MACROGLOBULIN / COMPLEMENT"/>
    <property type="match status" value="1"/>
</dbReference>
<dbReference type="Gene3D" id="2.60.40.1940">
    <property type="match status" value="1"/>
</dbReference>
<dbReference type="Proteomes" id="UP000018467">
    <property type="component" value="Unassembled WGS sequence"/>
</dbReference>
<protein>
    <recommendedName>
        <fullName evidence="5">Macroglobulin domain-containing protein</fullName>
    </recommendedName>
</protein>
<reference evidence="3" key="3">
    <citation type="submission" date="2025-08" db="UniProtKB">
        <authorList>
            <consortium name="Ensembl"/>
        </authorList>
    </citation>
    <scope>IDENTIFICATION</scope>
</reference>
<reference evidence="3" key="4">
    <citation type="submission" date="2025-09" db="UniProtKB">
        <authorList>
            <consortium name="Ensembl"/>
        </authorList>
    </citation>
    <scope>IDENTIFICATION</scope>
</reference>